<dbReference type="Proteomes" id="UP000001052">
    <property type="component" value="Chromosome"/>
</dbReference>
<dbReference type="OrthoDB" id="871140at2"/>
<dbReference type="EMBL" id="CP001734">
    <property type="protein sequence ID" value="ACV68404.1"/>
    <property type="molecule type" value="Genomic_DNA"/>
</dbReference>
<feature type="transmembrane region" description="Helical" evidence="7">
    <location>
        <begin position="87"/>
        <end position="104"/>
    </location>
</feature>
<evidence type="ECO:0000256" key="5">
    <source>
        <dbReference type="ARBA" id="ARBA00022989"/>
    </source>
</evidence>
<protein>
    <recommendedName>
        <fullName evidence="7">Phosphatidylglycerol--prolipoprotein diacylglyceryl transferase</fullName>
        <ecNumber evidence="7">2.5.1.145</ecNumber>
    </recommendedName>
</protein>
<evidence type="ECO:0000256" key="4">
    <source>
        <dbReference type="ARBA" id="ARBA00022692"/>
    </source>
</evidence>
<dbReference type="Pfam" id="PF01790">
    <property type="entry name" value="LGT"/>
    <property type="match status" value="1"/>
</dbReference>
<dbReference type="NCBIfam" id="TIGR00544">
    <property type="entry name" value="lgt"/>
    <property type="match status" value="1"/>
</dbReference>
<evidence type="ECO:0000256" key="3">
    <source>
        <dbReference type="ARBA" id="ARBA00022679"/>
    </source>
</evidence>
<feature type="transmembrane region" description="Helical" evidence="7">
    <location>
        <begin position="44"/>
        <end position="67"/>
    </location>
</feature>
<dbReference type="GO" id="GO:0042158">
    <property type="term" value="P:lipoprotein biosynthetic process"/>
    <property type="evidence" value="ECO:0007669"/>
    <property type="project" value="UniProtKB-UniRule"/>
</dbReference>
<comment type="catalytic activity">
    <reaction evidence="7">
        <text>L-cysteinyl-[prolipoprotein] + a 1,2-diacyl-sn-glycero-3-phospho-(1'-sn-glycerol) = an S-1,2-diacyl-sn-glyceryl-L-cysteinyl-[prolipoprotein] + sn-glycerol 1-phosphate + H(+)</text>
        <dbReference type="Rhea" id="RHEA:56712"/>
        <dbReference type="Rhea" id="RHEA-COMP:14679"/>
        <dbReference type="Rhea" id="RHEA-COMP:14680"/>
        <dbReference type="ChEBI" id="CHEBI:15378"/>
        <dbReference type="ChEBI" id="CHEBI:29950"/>
        <dbReference type="ChEBI" id="CHEBI:57685"/>
        <dbReference type="ChEBI" id="CHEBI:64716"/>
        <dbReference type="ChEBI" id="CHEBI:140658"/>
        <dbReference type="EC" id="2.5.1.145"/>
    </reaction>
</comment>
<dbReference type="EC" id="2.5.1.145" evidence="7"/>
<comment type="pathway">
    <text evidence="7">Protein modification; lipoprotein biosynthesis (diacylglyceryl transfer).</text>
</comment>
<evidence type="ECO:0000256" key="1">
    <source>
        <dbReference type="ARBA" id="ARBA00007150"/>
    </source>
</evidence>
<sequence length="249" mass="27600">MHPILVDIGPFTVYTYGFFVAAAFLVGMAVSMREAKRLGLPHKIVPDLGFYLILSAVVGARLLYVLLAPKYFLAHPLEIVQFWKGGLVFLGGALAAAGTTIWFLRRREQPIWSWADAIAPGLTLGQAVGRLGCLAAGCCFGKECTLPWAITFTDPKSLAPLHQALHPTQIYHVLAGVAVYFLLLGTKRWQPKPGMRFAIYIMGYAVLRFVIELFRGDFRGHLGPLSTTQWIAAALVILGIWLYRQRRNS</sequence>
<keyword evidence="5 7" id="KW-1133">Transmembrane helix</keyword>
<accession>C8X281</accession>
<keyword evidence="6 7" id="KW-0472">Membrane</keyword>
<feature type="binding site" evidence="7">
    <location>
        <position position="130"/>
    </location>
    <ligand>
        <name>a 1,2-diacyl-sn-glycero-3-phospho-(1'-sn-glycerol)</name>
        <dbReference type="ChEBI" id="CHEBI:64716"/>
    </ligand>
</feature>
<name>C8X281_DESRD</name>
<proteinExistence type="inferred from homology"/>
<comment type="subcellular location">
    <subcellularLocation>
        <location evidence="7">Cell inner membrane</location>
        <topology evidence="7">Multi-pass membrane protein</topology>
    </subcellularLocation>
</comment>
<dbReference type="InterPro" id="IPR001640">
    <property type="entry name" value="Lgt"/>
</dbReference>
<evidence type="ECO:0000256" key="2">
    <source>
        <dbReference type="ARBA" id="ARBA00022475"/>
    </source>
</evidence>
<feature type="transmembrane region" description="Helical" evidence="7">
    <location>
        <begin position="227"/>
        <end position="243"/>
    </location>
</feature>
<evidence type="ECO:0000256" key="7">
    <source>
        <dbReference type="HAMAP-Rule" id="MF_01147"/>
    </source>
</evidence>
<keyword evidence="4 7" id="KW-0812">Transmembrane</keyword>
<dbReference type="GO" id="GO:0005886">
    <property type="term" value="C:plasma membrane"/>
    <property type="evidence" value="ECO:0007669"/>
    <property type="project" value="UniProtKB-SubCell"/>
</dbReference>
<comment type="similarity">
    <text evidence="1 7">Belongs to the Lgt family.</text>
</comment>
<dbReference type="eggNOG" id="COG0682">
    <property type="taxonomic scope" value="Bacteria"/>
</dbReference>
<dbReference type="RefSeq" id="WP_015751555.1">
    <property type="nucleotide sequence ID" value="NC_013223.1"/>
</dbReference>
<feature type="transmembrane region" description="Helical" evidence="7">
    <location>
        <begin position="13"/>
        <end position="32"/>
    </location>
</feature>
<dbReference type="HOGENOM" id="CLU_013386_1_2_7"/>
<feature type="transmembrane region" description="Helical" evidence="7">
    <location>
        <begin position="197"/>
        <end position="215"/>
    </location>
</feature>
<keyword evidence="9" id="KW-1185">Reference proteome</keyword>
<organism evidence="8 9">
    <name type="scientific">Desulfohalobium retbaense (strain ATCC 49708 / DSM 5692 / JCM 16813 / HR100)</name>
    <dbReference type="NCBI Taxonomy" id="485915"/>
    <lineage>
        <taxon>Bacteria</taxon>
        <taxon>Pseudomonadati</taxon>
        <taxon>Thermodesulfobacteriota</taxon>
        <taxon>Desulfovibrionia</taxon>
        <taxon>Desulfovibrionales</taxon>
        <taxon>Desulfohalobiaceae</taxon>
        <taxon>Desulfohalobium</taxon>
    </lineage>
</organism>
<dbReference type="STRING" id="485915.Dret_1116"/>
<dbReference type="KEGG" id="drt:Dret_1116"/>
<dbReference type="UniPathway" id="UPA00664"/>
<keyword evidence="2 7" id="KW-1003">Cell membrane</keyword>
<dbReference type="AlphaFoldDB" id="C8X281"/>
<keyword evidence="7" id="KW-0997">Cell inner membrane</keyword>
<evidence type="ECO:0000256" key="6">
    <source>
        <dbReference type="ARBA" id="ARBA00023136"/>
    </source>
</evidence>
<reference evidence="8 9" key="2">
    <citation type="journal article" date="2010" name="Stand. Genomic Sci.">
        <title>Complete genome sequence of Desulfohalobium retbaense type strain (HR(100)).</title>
        <authorList>
            <person name="Spring S."/>
            <person name="Nolan M."/>
            <person name="Lapidus A."/>
            <person name="Glavina Del Rio T."/>
            <person name="Copeland A."/>
            <person name="Tice H."/>
            <person name="Cheng J.F."/>
            <person name="Lucas S."/>
            <person name="Land M."/>
            <person name="Chen F."/>
            <person name="Bruce D."/>
            <person name="Goodwin L."/>
            <person name="Pitluck S."/>
            <person name="Ivanova N."/>
            <person name="Mavromatis K."/>
            <person name="Mikhailova N."/>
            <person name="Pati A."/>
            <person name="Chen A."/>
            <person name="Palaniappan K."/>
            <person name="Hauser L."/>
            <person name="Chang Y.J."/>
            <person name="Jeffries C.D."/>
            <person name="Munk C."/>
            <person name="Kiss H."/>
            <person name="Chain P."/>
            <person name="Han C."/>
            <person name="Brettin T."/>
            <person name="Detter J.C."/>
            <person name="Schuler E."/>
            <person name="Goker M."/>
            <person name="Rohde M."/>
            <person name="Bristow J."/>
            <person name="Eisen J.A."/>
            <person name="Markowitz V."/>
            <person name="Hugenholtz P."/>
            <person name="Kyrpides N.C."/>
            <person name="Klenk H.P."/>
        </authorList>
    </citation>
    <scope>NUCLEOTIDE SEQUENCE [LARGE SCALE GENOMIC DNA]</scope>
    <source>
        <strain evidence="8 9">DSM 5692</strain>
    </source>
</reference>
<gene>
    <name evidence="7" type="primary">lgt</name>
    <name evidence="8" type="ordered locus">Dret_1116</name>
</gene>
<dbReference type="GO" id="GO:0008961">
    <property type="term" value="F:phosphatidylglycerol-prolipoprotein diacylglyceryl transferase activity"/>
    <property type="evidence" value="ECO:0007669"/>
    <property type="project" value="UniProtKB-UniRule"/>
</dbReference>
<comment type="function">
    <text evidence="7">Catalyzes the transfer of the diacylglyceryl group from phosphatidylglycerol to the sulfhydryl group of the N-terminal cysteine of a prolipoprotein, the first step in the formation of mature lipoproteins.</text>
</comment>
<keyword evidence="3 7" id="KW-0808">Transferase</keyword>
<dbReference type="HAMAP" id="MF_01147">
    <property type="entry name" value="Lgt"/>
    <property type="match status" value="1"/>
</dbReference>
<evidence type="ECO:0000313" key="9">
    <source>
        <dbReference type="Proteomes" id="UP000001052"/>
    </source>
</evidence>
<dbReference type="PANTHER" id="PTHR30589:SF0">
    <property type="entry name" value="PHOSPHATIDYLGLYCEROL--PROLIPOPROTEIN DIACYLGLYCERYL TRANSFERASE"/>
    <property type="match status" value="1"/>
</dbReference>
<dbReference type="PANTHER" id="PTHR30589">
    <property type="entry name" value="PROLIPOPROTEIN DIACYLGLYCERYL TRANSFERASE"/>
    <property type="match status" value="1"/>
</dbReference>
<reference evidence="9" key="1">
    <citation type="submission" date="2009-09" db="EMBL/GenBank/DDBJ databases">
        <title>The complete chromosome of Desulfohalobium retbaense DSM 5692.</title>
        <authorList>
            <consortium name="US DOE Joint Genome Institute (JGI-PGF)"/>
            <person name="Lucas S."/>
            <person name="Copeland A."/>
            <person name="Lapidus A."/>
            <person name="Glavina del Rio T."/>
            <person name="Dalin E."/>
            <person name="Tice H."/>
            <person name="Bruce D."/>
            <person name="Goodwin L."/>
            <person name="Pitluck S."/>
            <person name="Kyrpides N."/>
            <person name="Mavromatis K."/>
            <person name="Ivanova N."/>
            <person name="Mikhailova N."/>
            <person name="Munk A.C."/>
            <person name="Brettin T."/>
            <person name="Detter J.C."/>
            <person name="Han C."/>
            <person name="Tapia R."/>
            <person name="Larimer F."/>
            <person name="Land M."/>
            <person name="Hauser L."/>
            <person name="Markowitz V."/>
            <person name="Cheng J.-F."/>
            <person name="Hugenholtz P."/>
            <person name="Woyke T."/>
            <person name="Wu D."/>
            <person name="Spring S."/>
            <person name="Klenk H.-P."/>
            <person name="Eisen J.A."/>
        </authorList>
    </citation>
    <scope>NUCLEOTIDE SEQUENCE [LARGE SCALE GENOMIC DNA]</scope>
    <source>
        <strain evidence="9">DSM 5692</strain>
    </source>
</reference>
<evidence type="ECO:0000313" key="8">
    <source>
        <dbReference type="EMBL" id="ACV68404.1"/>
    </source>
</evidence>